<comment type="caution">
    <text evidence="3">The sequence shown here is derived from an EMBL/GenBank/DDBJ whole genome shotgun (WGS) entry which is preliminary data.</text>
</comment>
<dbReference type="Gene3D" id="3.30.70.330">
    <property type="match status" value="1"/>
</dbReference>
<organism evidence="3 4">
    <name type="scientific">Microthlaspi erraticum</name>
    <dbReference type="NCBI Taxonomy" id="1685480"/>
    <lineage>
        <taxon>Eukaryota</taxon>
        <taxon>Viridiplantae</taxon>
        <taxon>Streptophyta</taxon>
        <taxon>Embryophyta</taxon>
        <taxon>Tracheophyta</taxon>
        <taxon>Spermatophyta</taxon>
        <taxon>Magnoliopsida</taxon>
        <taxon>eudicotyledons</taxon>
        <taxon>Gunneridae</taxon>
        <taxon>Pentapetalae</taxon>
        <taxon>rosids</taxon>
        <taxon>malvids</taxon>
        <taxon>Brassicales</taxon>
        <taxon>Brassicaceae</taxon>
        <taxon>Coluteocarpeae</taxon>
        <taxon>Microthlaspi</taxon>
    </lineage>
</organism>
<dbReference type="InterPro" id="IPR035979">
    <property type="entry name" value="RBD_domain_sf"/>
</dbReference>
<gene>
    <name evidence="3" type="ORF">MERR_LOCUS42756</name>
</gene>
<protein>
    <recommendedName>
        <fullName evidence="2">RRM domain-containing protein</fullName>
    </recommendedName>
</protein>
<dbReference type="AlphaFoldDB" id="A0A6D2KM08"/>
<dbReference type="SUPFAM" id="SSF54928">
    <property type="entry name" value="RNA-binding domain, RBD"/>
    <property type="match status" value="1"/>
</dbReference>
<name>A0A6D2KM08_9BRAS</name>
<evidence type="ECO:0000313" key="4">
    <source>
        <dbReference type="Proteomes" id="UP000467841"/>
    </source>
</evidence>
<accession>A0A6D2KM08</accession>
<dbReference type="InterPro" id="IPR000504">
    <property type="entry name" value="RRM_dom"/>
</dbReference>
<proteinExistence type="predicted"/>
<dbReference type="Proteomes" id="UP000467841">
    <property type="component" value="Unassembled WGS sequence"/>
</dbReference>
<evidence type="ECO:0000256" key="1">
    <source>
        <dbReference type="PROSITE-ProRule" id="PRU00176"/>
    </source>
</evidence>
<dbReference type="EMBL" id="CACVBM020001607">
    <property type="protein sequence ID" value="CAA7055520.1"/>
    <property type="molecule type" value="Genomic_DNA"/>
</dbReference>
<keyword evidence="4" id="KW-1185">Reference proteome</keyword>
<evidence type="ECO:0000259" key="2">
    <source>
        <dbReference type="PROSITE" id="PS50102"/>
    </source>
</evidence>
<dbReference type="OrthoDB" id="1107269at2759"/>
<dbReference type="InterPro" id="IPR012677">
    <property type="entry name" value="Nucleotide-bd_a/b_plait_sf"/>
</dbReference>
<sequence>MSSSLEKKRNTSLPDDLLDIGRIIVTGCDGRDSEDVESALREHFASCGKITDVYSGGARIVSFAIIYFVGEGAVDKALKLDGSEVAGGWKVRVKPCPFRDNE</sequence>
<keyword evidence="1" id="KW-0694">RNA-binding</keyword>
<feature type="domain" description="RRM" evidence="2">
    <location>
        <begin position="21"/>
        <end position="94"/>
    </location>
</feature>
<evidence type="ECO:0000313" key="3">
    <source>
        <dbReference type="EMBL" id="CAA7055520.1"/>
    </source>
</evidence>
<reference evidence="3" key="1">
    <citation type="submission" date="2020-01" db="EMBL/GenBank/DDBJ databases">
        <authorList>
            <person name="Mishra B."/>
        </authorList>
    </citation>
    <scope>NUCLEOTIDE SEQUENCE [LARGE SCALE GENOMIC DNA]</scope>
</reference>
<dbReference type="GO" id="GO:0003723">
    <property type="term" value="F:RNA binding"/>
    <property type="evidence" value="ECO:0007669"/>
    <property type="project" value="UniProtKB-UniRule"/>
</dbReference>
<dbReference type="PROSITE" id="PS50102">
    <property type="entry name" value="RRM"/>
    <property type="match status" value="1"/>
</dbReference>